<organism evidence="5 6">
    <name type="scientific">Chromobacterium haemolyticum</name>
    <dbReference type="NCBI Taxonomy" id="394935"/>
    <lineage>
        <taxon>Bacteria</taxon>
        <taxon>Pseudomonadati</taxon>
        <taxon>Pseudomonadota</taxon>
        <taxon>Betaproteobacteria</taxon>
        <taxon>Neisseriales</taxon>
        <taxon>Chromobacteriaceae</taxon>
        <taxon>Chromobacterium</taxon>
    </lineage>
</organism>
<dbReference type="InterPro" id="IPR050679">
    <property type="entry name" value="Bact_HTH_transcr_reg"/>
</dbReference>
<dbReference type="Gene3D" id="3.40.1410.10">
    <property type="entry name" value="Chorismate lyase-like"/>
    <property type="match status" value="1"/>
</dbReference>
<dbReference type="GO" id="GO:0003700">
    <property type="term" value="F:DNA-binding transcription factor activity"/>
    <property type="evidence" value="ECO:0007669"/>
    <property type="project" value="InterPro"/>
</dbReference>
<feature type="domain" description="HTH gntR-type" evidence="4">
    <location>
        <begin position="9"/>
        <end position="77"/>
    </location>
</feature>
<dbReference type="Gene3D" id="1.10.10.10">
    <property type="entry name" value="Winged helix-like DNA-binding domain superfamily/Winged helix DNA-binding domain"/>
    <property type="match status" value="1"/>
</dbReference>
<evidence type="ECO:0000259" key="4">
    <source>
        <dbReference type="PROSITE" id="PS50949"/>
    </source>
</evidence>
<dbReference type="FunFam" id="1.10.10.10:FF:000079">
    <property type="entry name" value="GntR family transcriptional regulator"/>
    <property type="match status" value="1"/>
</dbReference>
<sequence>MTDRPLRRQPLYSQIKQQLLRRIGDGEWQENDALPSEWDLADVLGASQGTVRKALSELVADGLLYRAQGRGTFVAPAPSEWGEGLLLTPGLFNEQPDDLAREFLGISRGNASDDMAAALQLRRAAPLLRVRQLWRWHGIPVAVDEAFLPADEFEGLDARWLRGSSGVYQALQQRFGIRLKVLCEQFRALMLPREESALLGVTGMVAEAPALSLIRISGSMEGVPLEWRQRYCLTHNWAYTARRA</sequence>
<accession>A0A1W0DBA9</accession>
<keyword evidence="3" id="KW-0804">Transcription</keyword>
<evidence type="ECO:0000256" key="1">
    <source>
        <dbReference type="ARBA" id="ARBA00023015"/>
    </source>
</evidence>
<dbReference type="PRINTS" id="PR00035">
    <property type="entry name" value="HTHGNTR"/>
</dbReference>
<dbReference type="InterPro" id="IPR036388">
    <property type="entry name" value="WH-like_DNA-bd_sf"/>
</dbReference>
<dbReference type="GO" id="GO:0045892">
    <property type="term" value="P:negative regulation of DNA-templated transcription"/>
    <property type="evidence" value="ECO:0007669"/>
    <property type="project" value="TreeGrafter"/>
</dbReference>
<proteinExistence type="predicted"/>
<evidence type="ECO:0000256" key="2">
    <source>
        <dbReference type="ARBA" id="ARBA00023125"/>
    </source>
</evidence>
<dbReference type="SMART" id="SM00866">
    <property type="entry name" value="UTRA"/>
    <property type="match status" value="1"/>
</dbReference>
<gene>
    <name evidence="5" type="ORF">B0T45_01520</name>
</gene>
<dbReference type="GO" id="GO:0003677">
    <property type="term" value="F:DNA binding"/>
    <property type="evidence" value="ECO:0007669"/>
    <property type="project" value="UniProtKB-KW"/>
</dbReference>
<dbReference type="PANTHER" id="PTHR44846:SF1">
    <property type="entry name" value="MANNOSYL-D-GLYCERATE TRANSPORT_METABOLISM SYSTEM REPRESSOR MNGR-RELATED"/>
    <property type="match status" value="1"/>
</dbReference>
<dbReference type="PROSITE" id="PS50949">
    <property type="entry name" value="HTH_GNTR"/>
    <property type="match status" value="1"/>
</dbReference>
<dbReference type="SMART" id="SM00345">
    <property type="entry name" value="HTH_GNTR"/>
    <property type="match status" value="1"/>
</dbReference>
<evidence type="ECO:0000313" key="6">
    <source>
        <dbReference type="Proteomes" id="UP000192721"/>
    </source>
</evidence>
<keyword evidence="1" id="KW-0805">Transcription regulation</keyword>
<dbReference type="RefSeq" id="WP_081554351.1">
    <property type="nucleotide sequence ID" value="NZ_MUKV01000001.1"/>
</dbReference>
<dbReference type="AlphaFoldDB" id="A0A1W0DBA9"/>
<evidence type="ECO:0000256" key="3">
    <source>
        <dbReference type="ARBA" id="ARBA00023163"/>
    </source>
</evidence>
<dbReference type="Proteomes" id="UP000192721">
    <property type="component" value="Unassembled WGS sequence"/>
</dbReference>
<evidence type="ECO:0000313" key="5">
    <source>
        <dbReference type="EMBL" id="OQS44304.1"/>
    </source>
</evidence>
<dbReference type="Pfam" id="PF00392">
    <property type="entry name" value="GntR"/>
    <property type="match status" value="1"/>
</dbReference>
<comment type="caution">
    <text evidence="5">The sequence shown here is derived from an EMBL/GenBank/DDBJ whole genome shotgun (WGS) entry which is preliminary data.</text>
</comment>
<dbReference type="CDD" id="cd07377">
    <property type="entry name" value="WHTH_GntR"/>
    <property type="match status" value="1"/>
</dbReference>
<dbReference type="SUPFAM" id="SSF46785">
    <property type="entry name" value="Winged helix' DNA-binding domain"/>
    <property type="match status" value="1"/>
</dbReference>
<dbReference type="PANTHER" id="PTHR44846">
    <property type="entry name" value="MANNOSYL-D-GLYCERATE TRANSPORT/METABOLISM SYSTEM REPRESSOR MNGR-RELATED"/>
    <property type="match status" value="1"/>
</dbReference>
<name>A0A1W0DBA9_9NEIS</name>
<protein>
    <submittedName>
        <fullName evidence="5">GntR family transcriptional regulator</fullName>
    </submittedName>
</protein>
<dbReference type="InterPro" id="IPR028978">
    <property type="entry name" value="Chorismate_lyase_/UTRA_dom_sf"/>
</dbReference>
<reference evidence="5 6" key="1">
    <citation type="submission" date="2017-02" db="EMBL/GenBank/DDBJ databases">
        <title>Chromobacterium haemolyticum H5244.</title>
        <authorList>
            <person name="Gulvik C.A."/>
        </authorList>
    </citation>
    <scope>NUCLEOTIDE SEQUENCE [LARGE SCALE GENOMIC DNA]</scope>
    <source>
        <strain evidence="5 6">H5244</strain>
    </source>
</reference>
<dbReference type="InterPro" id="IPR000524">
    <property type="entry name" value="Tscrpt_reg_HTH_GntR"/>
</dbReference>
<keyword evidence="2" id="KW-0238">DNA-binding</keyword>
<dbReference type="EMBL" id="MUKV01000001">
    <property type="protein sequence ID" value="OQS44304.1"/>
    <property type="molecule type" value="Genomic_DNA"/>
</dbReference>
<dbReference type="InterPro" id="IPR036390">
    <property type="entry name" value="WH_DNA-bd_sf"/>
</dbReference>
<dbReference type="SUPFAM" id="SSF64288">
    <property type="entry name" value="Chorismate lyase-like"/>
    <property type="match status" value="1"/>
</dbReference>
<dbReference type="Pfam" id="PF07702">
    <property type="entry name" value="UTRA"/>
    <property type="match status" value="1"/>
</dbReference>
<dbReference type="InterPro" id="IPR011663">
    <property type="entry name" value="UTRA"/>
</dbReference>